<proteinExistence type="predicted"/>
<comment type="caution">
    <text evidence="2">The sequence shown here is derived from an EMBL/GenBank/DDBJ whole genome shotgun (WGS) entry which is preliminary data.</text>
</comment>
<reference evidence="2" key="1">
    <citation type="submission" date="2023-10" db="EMBL/GenBank/DDBJ databases">
        <title>Genome assemblies of two species of porcelain crab, Petrolisthes cinctipes and Petrolisthes manimaculis (Anomura: Porcellanidae).</title>
        <authorList>
            <person name="Angst P."/>
        </authorList>
    </citation>
    <scope>NUCLEOTIDE SEQUENCE</scope>
    <source>
        <strain evidence="2">PB745_01</strain>
        <tissue evidence="2">Gill</tissue>
    </source>
</reference>
<sequence length="69" mass="7681">MPAADDPTTGKGVISFSVISCSQRKRRYHFTKHLTNPQQETSLPQSTQAPRVKPPPAGYPKDTARLQLF</sequence>
<keyword evidence="3" id="KW-1185">Reference proteome</keyword>
<accession>A0AAE1BKJ5</accession>
<protein>
    <submittedName>
        <fullName evidence="2">Uncharacterized protein</fullName>
    </submittedName>
</protein>
<feature type="region of interest" description="Disordered" evidence="1">
    <location>
        <begin position="31"/>
        <end position="69"/>
    </location>
</feature>
<evidence type="ECO:0000313" key="3">
    <source>
        <dbReference type="Proteomes" id="UP001286313"/>
    </source>
</evidence>
<gene>
    <name evidence="2" type="ORF">Pcinc_040933</name>
</gene>
<organism evidence="2 3">
    <name type="scientific">Petrolisthes cinctipes</name>
    <name type="common">Flat porcelain crab</name>
    <dbReference type="NCBI Taxonomy" id="88211"/>
    <lineage>
        <taxon>Eukaryota</taxon>
        <taxon>Metazoa</taxon>
        <taxon>Ecdysozoa</taxon>
        <taxon>Arthropoda</taxon>
        <taxon>Crustacea</taxon>
        <taxon>Multicrustacea</taxon>
        <taxon>Malacostraca</taxon>
        <taxon>Eumalacostraca</taxon>
        <taxon>Eucarida</taxon>
        <taxon>Decapoda</taxon>
        <taxon>Pleocyemata</taxon>
        <taxon>Anomura</taxon>
        <taxon>Galatheoidea</taxon>
        <taxon>Porcellanidae</taxon>
        <taxon>Petrolisthes</taxon>
    </lineage>
</organism>
<name>A0AAE1BKJ5_PETCI</name>
<feature type="compositionally biased region" description="Polar residues" evidence="1">
    <location>
        <begin position="33"/>
        <end position="49"/>
    </location>
</feature>
<dbReference type="AlphaFoldDB" id="A0AAE1BKJ5"/>
<evidence type="ECO:0000256" key="1">
    <source>
        <dbReference type="SAM" id="MobiDB-lite"/>
    </source>
</evidence>
<dbReference type="Proteomes" id="UP001286313">
    <property type="component" value="Unassembled WGS sequence"/>
</dbReference>
<dbReference type="EMBL" id="JAWQEG010007390">
    <property type="protein sequence ID" value="KAK3852487.1"/>
    <property type="molecule type" value="Genomic_DNA"/>
</dbReference>
<evidence type="ECO:0000313" key="2">
    <source>
        <dbReference type="EMBL" id="KAK3852487.1"/>
    </source>
</evidence>